<dbReference type="Proteomes" id="UP000571950">
    <property type="component" value="Unassembled WGS sequence"/>
</dbReference>
<sequence>MPYTINSMIRWWAREKPELPCIKQGGDQVSYADFDAWVGRVAARFVDEGLTPGDRVCIHGVNCIEWCVAAIAALRCGGVFAGLSNKMVMAEVAYLLGDYSPVLLVSDDEAQAKLADMGPLEDRHGNPVKTPLRIGFGEIAALRQGEARDVDREVDPNALAYIVTTSGSTARPKGVMFSNHSLIDHVAAFRFEDPVADLDPKMYIVAPLNTTAGGMQMLHSLIQGGTAYLDDRFEPAEVLDTIVRDRISIFCAAPIFLQRIADLPQFAQADVSCIKVSFTGGAAVAPRLLKAWADKGVRVRQMYGQSEMGGWGTVTPPRLALDHPDKCGFGGPLRDIAIIDEDGNFLGPNQMGQIVMRGPGSMLGYWNDPEATAKTMVDGWIRTGDLGVIDESGLLRFVDRLKDIIISGGLNISAAEVERVLMDYPGIEEAAVIAAPDEKFGETPLAIVYSRTEICVTTLIEHCNSNLSSYKVPRYVAVHGEPLQRLATGKISKPVLRTQYASAETLPPRVR</sequence>
<proteinExistence type="predicted"/>
<reference evidence="3 4" key="1">
    <citation type="submission" date="2020-08" db="EMBL/GenBank/DDBJ databases">
        <title>Genomic Encyclopedia of Type Strains, Phase IV (KMG-IV): sequencing the most valuable type-strain genomes for metagenomic binning, comparative biology and taxonomic classification.</title>
        <authorList>
            <person name="Goeker M."/>
        </authorList>
    </citation>
    <scope>NUCLEOTIDE SEQUENCE [LARGE SCALE GENOMIC DNA]</scope>
    <source>
        <strain evidence="3 4">DSM 26189</strain>
    </source>
</reference>
<dbReference type="InterPro" id="IPR050237">
    <property type="entry name" value="ATP-dep_AMP-bd_enzyme"/>
</dbReference>
<evidence type="ECO:0000259" key="1">
    <source>
        <dbReference type="Pfam" id="PF00501"/>
    </source>
</evidence>
<dbReference type="AlphaFoldDB" id="A0A7W6BF34"/>
<dbReference type="Pfam" id="PF13193">
    <property type="entry name" value="AMP-binding_C"/>
    <property type="match status" value="1"/>
</dbReference>
<dbReference type="Pfam" id="PF00501">
    <property type="entry name" value="AMP-binding"/>
    <property type="match status" value="1"/>
</dbReference>
<evidence type="ECO:0000313" key="4">
    <source>
        <dbReference type="Proteomes" id="UP000571950"/>
    </source>
</evidence>
<keyword evidence="3" id="KW-0436">Ligase</keyword>
<dbReference type="Gene3D" id="3.30.300.30">
    <property type="match status" value="1"/>
</dbReference>
<dbReference type="InterPro" id="IPR045851">
    <property type="entry name" value="AMP-bd_C_sf"/>
</dbReference>
<dbReference type="InterPro" id="IPR025110">
    <property type="entry name" value="AMP-bd_C"/>
</dbReference>
<dbReference type="PANTHER" id="PTHR43767">
    <property type="entry name" value="LONG-CHAIN-FATTY-ACID--COA LIGASE"/>
    <property type="match status" value="1"/>
</dbReference>
<comment type="caution">
    <text evidence="3">The sequence shown here is derived from an EMBL/GenBank/DDBJ whole genome shotgun (WGS) entry which is preliminary data.</text>
</comment>
<evidence type="ECO:0000313" key="3">
    <source>
        <dbReference type="EMBL" id="MBB3925790.1"/>
    </source>
</evidence>
<organism evidence="3 4">
    <name type="scientific">Sphingobium jiangsuense</name>
    <dbReference type="NCBI Taxonomy" id="870476"/>
    <lineage>
        <taxon>Bacteria</taxon>
        <taxon>Pseudomonadati</taxon>
        <taxon>Pseudomonadota</taxon>
        <taxon>Alphaproteobacteria</taxon>
        <taxon>Sphingomonadales</taxon>
        <taxon>Sphingomonadaceae</taxon>
        <taxon>Sphingobium</taxon>
    </lineage>
</organism>
<dbReference type="RefSeq" id="WP_188071340.1">
    <property type="nucleotide sequence ID" value="NZ_BSPS01000039.1"/>
</dbReference>
<dbReference type="PANTHER" id="PTHR43767:SF1">
    <property type="entry name" value="NONRIBOSOMAL PEPTIDE SYNTHASE PES1 (EUROFUNG)-RELATED"/>
    <property type="match status" value="1"/>
</dbReference>
<dbReference type="Gene3D" id="3.40.50.12780">
    <property type="entry name" value="N-terminal domain of ligase-like"/>
    <property type="match status" value="1"/>
</dbReference>
<evidence type="ECO:0000259" key="2">
    <source>
        <dbReference type="Pfam" id="PF13193"/>
    </source>
</evidence>
<dbReference type="InterPro" id="IPR000873">
    <property type="entry name" value="AMP-dep_synth/lig_dom"/>
</dbReference>
<dbReference type="EMBL" id="JACIDT010000004">
    <property type="protein sequence ID" value="MBB3925790.1"/>
    <property type="molecule type" value="Genomic_DNA"/>
</dbReference>
<protein>
    <submittedName>
        <fullName evidence="3">Acyl-CoA synthetase (AMP-forming)/AMP-acid ligase II</fullName>
    </submittedName>
</protein>
<keyword evidence="4" id="KW-1185">Reference proteome</keyword>
<name>A0A7W6BF34_9SPHN</name>
<dbReference type="GO" id="GO:0016878">
    <property type="term" value="F:acid-thiol ligase activity"/>
    <property type="evidence" value="ECO:0007669"/>
    <property type="project" value="UniProtKB-ARBA"/>
</dbReference>
<dbReference type="SUPFAM" id="SSF56801">
    <property type="entry name" value="Acetyl-CoA synthetase-like"/>
    <property type="match status" value="1"/>
</dbReference>
<feature type="domain" description="AMP-binding enzyme C-terminal" evidence="2">
    <location>
        <begin position="416"/>
        <end position="490"/>
    </location>
</feature>
<feature type="domain" description="AMP-dependent synthetase/ligase" evidence="1">
    <location>
        <begin position="10"/>
        <end position="366"/>
    </location>
</feature>
<accession>A0A7W6BF34</accession>
<dbReference type="InterPro" id="IPR042099">
    <property type="entry name" value="ANL_N_sf"/>
</dbReference>
<gene>
    <name evidence="3" type="ORF">GGR43_001505</name>
</gene>